<dbReference type="Proteomes" id="UP000035681">
    <property type="component" value="Unplaced"/>
</dbReference>
<dbReference type="AlphaFoldDB" id="A0A0K0EEG1"/>
<dbReference type="InterPro" id="IPR001314">
    <property type="entry name" value="Peptidase_S1A"/>
</dbReference>
<dbReference type="WBParaSite" id="SSTP_0000787200.1">
    <property type="protein sequence ID" value="SSTP_0000787200.1"/>
    <property type="gene ID" value="SSTP_0000787200"/>
</dbReference>
<dbReference type="InterPro" id="IPR043504">
    <property type="entry name" value="Peptidase_S1_PA_chymotrypsin"/>
</dbReference>
<dbReference type="InterPro" id="IPR001254">
    <property type="entry name" value="Trypsin_dom"/>
</dbReference>
<name>A0A0K0EEG1_STRER</name>
<evidence type="ECO:0000313" key="3">
    <source>
        <dbReference type="Proteomes" id="UP000035681"/>
    </source>
</evidence>
<proteinExistence type="predicted"/>
<dbReference type="STRING" id="6248.A0A0K0EEG1"/>
<evidence type="ECO:0000313" key="4">
    <source>
        <dbReference type="WBParaSite" id="SSTP_0000787200.1"/>
    </source>
</evidence>
<keyword evidence="3" id="KW-1185">Reference proteome</keyword>
<organism evidence="4">
    <name type="scientific">Strongyloides stercoralis</name>
    <name type="common">Threadworm</name>
    <dbReference type="NCBI Taxonomy" id="6248"/>
    <lineage>
        <taxon>Eukaryota</taxon>
        <taxon>Metazoa</taxon>
        <taxon>Ecdysozoa</taxon>
        <taxon>Nematoda</taxon>
        <taxon>Chromadorea</taxon>
        <taxon>Rhabditida</taxon>
        <taxon>Tylenchina</taxon>
        <taxon>Panagrolaimomorpha</taxon>
        <taxon>Strongyloidoidea</taxon>
        <taxon>Strongyloididae</taxon>
        <taxon>Strongyloides</taxon>
    </lineage>
</organism>
<feature type="chain" id="PRO_5005327890" evidence="1">
    <location>
        <begin position="19"/>
        <end position="382"/>
    </location>
</feature>
<dbReference type="SMART" id="SM00020">
    <property type="entry name" value="Tryp_SPc"/>
    <property type="match status" value="1"/>
</dbReference>
<dbReference type="PROSITE" id="PS50240">
    <property type="entry name" value="TRYPSIN_DOM"/>
    <property type="match status" value="1"/>
</dbReference>
<dbReference type="Pfam" id="PF00089">
    <property type="entry name" value="Trypsin"/>
    <property type="match status" value="1"/>
</dbReference>
<dbReference type="PRINTS" id="PR00722">
    <property type="entry name" value="CHYMOTRYPSIN"/>
</dbReference>
<sequence>MFLLLSFLLFLSSNYVYSEMTELTYINYLYGFSHHFMVDSKTKFGLHSIRIPLAMYDKNICGINFYDDSVNQEDNELFIDDDDPSLYVEQKIMGGDDVDIAFEPWSVQIYSLDKYICGGTLVSRNYIMTAAHCIIRDCRAWKLNRDHLRKLEVLINFPGDEINDYLDKTLEGYQLPYLRRRVRSIVLPSLIDSENIYCEGNNDFAILELNEPIPEGYGYACIPIYHPPMYSIYTSEFYVIGYGRNPYREAKMMPTYNKALQNTSGKDIFLKYNMNKIQKLEVGELITYPACRLKPSIPADEGYICVYDKVDEGICDGDSGSGLFKKHKNIGMDQHEQTILVGIVSKAVPCSERKDWVVTNYQLYTDVYQQINIYEKLFQEKL</sequence>
<evidence type="ECO:0000256" key="1">
    <source>
        <dbReference type="SAM" id="SignalP"/>
    </source>
</evidence>
<dbReference type="GO" id="GO:0006508">
    <property type="term" value="P:proteolysis"/>
    <property type="evidence" value="ECO:0007669"/>
    <property type="project" value="InterPro"/>
</dbReference>
<feature type="signal peptide" evidence="1">
    <location>
        <begin position="1"/>
        <end position="18"/>
    </location>
</feature>
<dbReference type="InterPro" id="IPR018114">
    <property type="entry name" value="TRYPSIN_HIS"/>
</dbReference>
<dbReference type="GO" id="GO:0004252">
    <property type="term" value="F:serine-type endopeptidase activity"/>
    <property type="evidence" value="ECO:0007669"/>
    <property type="project" value="InterPro"/>
</dbReference>
<dbReference type="WBParaSite" id="TCONS_00009686.p1">
    <property type="protein sequence ID" value="TCONS_00009686.p1"/>
    <property type="gene ID" value="XLOC_007459"/>
</dbReference>
<dbReference type="InterPro" id="IPR051333">
    <property type="entry name" value="CLIP_Serine_Protease"/>
</dbReference>
<evidence type="ECO:0000313" key="5">
    <source>
        <dbReference type="WBParaSite" id="TCONS_00009686.p1"/>
    </source>
</evidence>
<dbReference type="Gene3D" id="2.40.10.10">
    <property type="entry name" value="Trypsin-like serine proteases"/>
    <property type="match status" value="1"/>
</dbReference>
<dbReference type="InterPro" id="IPR009003">
    <property type="entry name" value="Peptidase_S1_PA"/>
</dbReference>
<protein>
    <submittedName>
        <fullName evidence="4 5">Peptidase S1 domain-containing protein</fullName>
    </submittedName>
</protein>
<keyword evidence="1" id="KW-0732">Signal</keyword>
<dbReference type="PANTHER" id="PTHR24260">
    <property type="match status" value="1"/>
</dbReference>
<dbReference type="SUPFAM" id="SSF50494">
    <property type="entry name" value="Trypsin-like serine proteases"/>
    <property type="match status" value="1"/>
</dbReference>
<dbReference type="PROSITE" id="PS00134">
    <property type="entry name" value="TRYPSIN_HIS"/>
    <property type="match status" value="1"/>
</dbReference>
<feature type="domain" description="Peptidase S1" evidence="2">
    <location>
        <begin position="92"/>
        <end position="382"/>
    </location>
</feature>
<reference evidence="4" key="1">
    <citation type="submission" date="2015-08" db="UniProtKB">
        <authorList>
            <consortium name="WormBaseParasite"/>
        </authorList>
    </citation>
    <scope>IDENTIFICATION</scope>
</reference>
<evidence type="ECO:0000259" key="2">
    <source>
        <dbReference type="PROSITE" id="PS50240"/>
    </source>
</evidence>
<accession>A0A0K0EEG1</accession>
<dbReference type="PANTHER" id="PTHR24260:SF136">
    <property type="entry name" value="GH08193P-RELATED"/>
    <property type="match status" value="1"/>
</dbReference>